<keyword evidence="3 7" id="KW-0227">DNA damage</keyword>
<dbReference type="SUPFAM" id="SSF57863">
    <property type="entry name" value="ArfGap/RecO-like zinc finger"/>
    <property type="match status" value="1"/>
</dbReference>
<evidence type="ECO:0000256" key="6">
    <source>
        <dbReference type="ARBA" id="ARBA00033409"/>
    </source>
</evidence>
<dbReference type="InterPro" id="IPR037278">
    <property type="entry name" value="ARFGAP/RecO"/>
</dbReference>
<dbReference type="PANTHER" id="PTHR33991:SF1">
    <property type="entry name" value="DNA REPAIR PROTEIN RECO"/>
    <property type="match status" value="1"/>
</dbReference>
<dbReference type="GO" id="GO:0006302">
    <property type="term" value="P:double-strand break repair"/>
    <property type="evidence" value="ECO:0007669"/>
    <property type="project" value="TreeGrafter"/>
</dbReference>
<dbReference type="InterPro" id="IPR003717">
    <property type="entry name" value="RecO"/>
</dbReference>
<feature type="domain" description="DNA replication/recombination mediator RecO N-terminal" evidence="8">
    <location>
        <begin position="1"/>
        <end position="64"/>
    </location>
</feature>
<comment type="similarity">
    <text evidence="1 7">Belongs to the RecO family.</text>
</comment>
<name>A0A1G2BVZ7_9BACT</name>
<keyword evidence="4 7" id="KW-0233">DNA recombination</keyword>
<dbReference type="Proteomes" id="UP000177349">
    <property type="component" value="Unassembled WGS sequence"/>
</dbReference>
<evidence type="ECO:0000256" key="1">
    <source>
        <dbReference type="ARBA" id="ARBA00007452"/>
    </source>
</evidence>
<evidence type="ECO:0000256" key="2">
    <source>
        <dbReference type="ARBA" id="ARBA00021310"/>
    </source>
</evidence>
<dbReference type="PANTHER" id="PTHR33991">
    <property type="entry name" value="DNA REPAIR PROTEIN RECO"/>
    <property type="match status" value="1"/>
</dbReference>
<reference evidence="9 10" key="1">
    <citation type="journal article" date="2016" name="Nat. Commun.">
        <title>Thousands of microbial genomes shed light on interconnected biogeochemical processes in an aquifer system.</title>
        <authorList>
            <person name="Anantharaman K."/>
            <person name="Brown C.T."/>
            <person name="Hug L.A."/>
            <person name="Sharon I."/>
            <person name="Castelle C.J."/>
            <person name="Probst A.J."/>
            <person name="Thomas B.C."/>
            <person name="Singh A."/>
            <person name="Wilkins M.J."/>
            <person name="Karaoz U."/>
            <person name="Brodie E.L."/>
            <person name="Williams K.H."/>
            <person name="Hubbard S.S."/>
            <person name="Banfield J.F."/>
        </authorList>
    </citation>
    <scope>NUCLEOTIDE SEQUENCE [LARGE SCALE GENOMIC DNA]</scope>
</reference>
<evidence type="ECO:0000256" key="3">
    <source>
        <dbReference type="ARBA" id="ARBA00022763"/>
    </source>
</evidence>
<dbReference type="InterPro" id="IPR012340">
    <property type="entry name" value="NA-bd_OB-fold"/>
</dbReference>
<comment type="caution">
    <text evidence="9">The sequence shown here is derived from an EMBL/GenBank/DDBJ whole genome shotgun (WGS) entry which is preliminary data.</text>
</comment>
<dbReference type="AlphaFoldDB" id="A0A1G2BVZ7"/>
<comment type="function">
    <text evidence="7">Involved in DNA repair and RecF pathway recombination.</text>
</comment>
<organism evidence="9 10">
    <name type="scientific">Candidatus Komeilibacteria bacterium RIFCSPLOWO2_01_FULL_53_11</name>
    <dbReference type="NCBI Taxonomy" id="1798552"/>
    <lineage>
        <taxon>Bacteria</taxon>
        <taxon>Candidatus Komeiliibacteriota</taxon>
    </lineage>
</organism>
<evidence type="ECO:0000256" key="4">
    <source>
        <dbReference type="ARBA" id="ARBA00023172"/>
    </source>
</evidence>
<gene>
    <name evidence="7" type="primary">recO</name>
    <name evidence="9" type="ORF">A3B31_01140</name>
</gene>
<dbReference type="Gene3D" id="1.20.1440.120">
    <property type="entry name" value="Recombination protein O, C-terminal domain"/>
    <property type="match status" value="1"/>
</dbReference>
<dbReference type="GO" id="GO:0006310">
    <property type="term" value="P:DNA recombination"/>
    <property type="evidence" value="ECO:0007669"/>
    <property type="project" value="UniProtKB-UniRule"/>
</dbReference>
<dbReference type="Pfam" id="PF02565">
    <property type="entry name" value="RecO_C"/>
    <property type="match status" value="1"/>
</dbReference>
<sequence length="245" mass="27414">MSIKTEAIVLHAKPFRDADRLYEVLTPSEGMLTLVARGAAKSSSKMTGFLQPFDRVRLMIGRGRMDHIAGVATQESFRNLRASWPDFILASSLVELVLKLHVPGVAARREFDLFLETLRVLDDGSRSARDRVIIGRIFLWKLFSIAGWRPNIDSCAVCREALAHAPVSYDAVKGFVCRAHAEGAMQLPASLMVFLADVMDNGDWNALIATALGGNHEREWFSISQKYYQDILEAPIESLKLFQYV</sequence>
<dbReference type="GO" id="GO:0043590">
    <property type="term" value="C:bacterial nucleoid"/>
    <property type="evidence" value="ECO:0007669"/>
    <property type="project" value="TreeGrafter"/>
</dbReference>
<proteinExistence type="inferred from homology"/>
<evidence type="ECO:0000256" key="5">
    <source>
        <dbReference type="ARBA" id="ARBA00023204"/>
    </source>
</evidence>
<evidence type="ECO:0000256" key="7">
    <source>
        <dbReference type="HAMAP-Rule" id="MF_00201"/>
    </source>
</evidence>
<evidence type="ECO:0000259" key="8">
    <source>
        <dbReference type="Pfam" id="PF11967"/>
    </source>
</evidence>
<dbReference type="EMBL" id="MHKN01000016">
    <property type="protein sequence ID" value="OGY92470.1"/>
    <property type="molecule type" value="Genomic_DNA"/>
</dbReference>
<dbReference type="Pfam" id="PF11967">
    <property type="entry name" value="RecO_N"/>
    <property type="match status" value="1"/>
</dbReference>
<dbReference type="NCBIfam" id="TIGR00613">
    <property type="entry name" value="reco"/>
    <property type="match status" value="1"/>
</dbReference>
<evidence type="ECO:0000313" key="10">
    <source>
        <dbReference type="Proteomes" id="UP000177349"/>
    </source>
</evidence>
<dbReference type="Gene3D" id="2.40.50.140">
    <property type="entry name" value="Nucleic acid-binding proteins"/>
    <property type="match status" value="1"/>
</dbReference>
<accession>A0A1G2BVZ7</accession>
<dbReference type="InterPro" id="IPR042242">
    <property type="entry name" value="RecO_C"/>
</dbReference>
<dbReference type="InterPro" id="IPR022572">
    <property type="entry name" value="DNA_rep/recomb_RecO_N"/>
</dbReference>
<dbReference type="HAMAP" id="MF_00201">
    <property type="entry name" value="RecO"/>
    <property type="match status" value="1"/>
</dbReference>
<protein>
    <recommendedName>
        <fullName evidence="2 7">DNA repair protein RecO</fullName>
    </recommendedName>
    <alternativeName>
        <fullName evidence="6 7">Recombination protein O</fullName>
    </alternativeName>
</protein>
<evidence type="ECO:0000313" key="9">
    <source>
        <dbReference type="EMBL" id="OGY92470.1"/>
    </source>
</evidence>
<dbReference type="SUPFAM" id="SSF50249">
    <property type="entry name" value="Nucleic acid-binding proteins"/>
    <property type="match status" value="1"/>
</dbReference>
<keyword evidence="5 7" id="KW-0234">DNA repair</keyword>